<dbReference type="PANTHER" id="PTHR46832">
    <property type="entry name" value="5'-METHYLTHIOADENOSINE/S-ADENOSYLHOMOCYSTEINE NUCLEOSIDASE"/>
    <property type="match status" value="1"/>
</dbReference>
<dbReference type="InterPro" id="IPR000845">
    <property type="entry name" value="Nucleoside_phosphorylase_d"/>
</dbReference>
<dbReference type="GO" id="GO:0019284">
    <property type="term" value="P:L-methionine salvage from S-adenosylmethionine"/>
    <property type="evidence" value="ECO:0007669"/>
    <property type="project" value="TreeGrafter"/>
</dbReference>
<sequence length="245" mass="25590">MRSLDLEDPLPRMVSGRRRVSVGVIVGLRSEAACLPRHPDQQLVRCSGARPEAAAAMAAELVDAGCTGLVSFGTAGGLDPSLAPGVLVVGEAVRTPDGQTITADAAWADRLRSRLDGTVGYVSGLLAAAHEPLLGAQVKRFCHHASGAVAVDMESGEVARVAAMRGLPFLVVRAIVDPAERSLPAWISELVTADGRTPIAAVLRGLLRHPHDLGLLLRLGRDSRAAMRSLRGAALVAGPLFHFDG</sequence>
<keyword evidence="3" id="KW-1185">Reference proteome</keyword>
<dbReference type="EMBL" id="CP053923">
    <property type="protein sequence ID" value="QNT69238.1"/>
    <property type="molecule type" value="Genomic_DNA"/>
</dbReference>
<dbReference type="GO" id="GO:0005829">
    <property type="term" value="C:cytosol"/>
    <property type="evidence" value="ECO:0007669"/>
    <property type="project" value="TreeGrafter"/>
</dbReference>
<dbReference type="GO" id="GO:0008930">
    <property type="term" value="F:methylthioadenosine nucleosidase activity"/>
    <property type="evidence" value="ECO:0007669"/>
    <property type="project" value="TreeGrafter"/>
</dbReference>
<dbReference type="Gene3D" id="3.40.50.1580">
    <property type="entry name" value="Nucleoside phosphorylase domain"/>
    <property type="match status" value="1"/>
</dbReference>
<accession>A0A7H1N0K2</accession>
<dbReference type="AlphaFoldDB" id="A0A7H1N0K2"/>
<dbReference type="InterPro" id="IPR017831">
    <property type="entry name" value="Hopanoid-assoc_phosphoryl_HpnG"/>
</dbReference>
<dbReference type="GO" id="GO:0008782">
    <property type="term" value="F:adenosylhomocysteine nucleosidase activity"/>
    <property type="evidence" value="ECO:0007669"/>
    <property type="project" value="TreeGrafter"/>
</dbReference>
<dbReference type="InterPro" id="IPR035994">
    <property type="entry name" value="Nucleoside_phosphorylase_sf"/>
</dbReference>
<gene>
    <name evidence="2" type="ORF">HQ394_07715</name>
</gene>
<proteinExistence type="predicted"/>
<reference evidence="2 3" key="1">
    <citation type="submission" date="2020-05" db="EMBL/GenBank/DDBJ databases">
        <title>Complete closed genome sequence of Defluviicoccus vanus.</title>
        <authorList>
            <person name="Bessarab I."/>
            <person name="Arumugam K."/>
            <person name="Maszenan A.M."/>
            <person name="Seviour R.J."/>
            <person name="Williams R.B."/>
        </authorList>
    </citation>
    <scope>NUCLEOTIDE SEQUENCE [LARGE SCALE GENOMIC DNA]</scope>
    <source>
        <strain evidence="2 3">Ben 114</strain>
    </source>
</reference>
<dbReference type="CDD" id="cd17768">
    <property type="entry name" value="adenosylhopane_nucleosidase_HpnG-like"/>
    <property type="match status" value="1"/>
</dbReference>
<evidence type="ECO:0000259" key="1">
    <source>
        <dbReference type="Pfam" id="PF01048"/>
    </source>
</evidence>
<organism evidence="2 3">
    <name type="scientific">Defluviicoccus vanus</name>
    <dbReference type="NCBI Taxonomy" id="111831"/>
    <lineage>
        <taxon>Bacteria</taxon>
        <taxon>Pseudomonadati</taxon>
        <taxon>Pseudomonadota</taxon>
        <taxon>Alphaproteobacteria</taxon>
        <taxon>Rhodospirillales</taxon>
        <taxon>Rhodospirillaceae</taxon>
        <taxon>Defluviicoccus</taxon>
    </lineage>
</organism>
<evidence type="ECO:0000313" key="2">
    <source>
        <dbReference type="EMBL" id="QNT69238.1"/>
    </source>
</evidence>
<feature type="domain" description="Nucleoside phosphorylase" evidence="1">
    <location>
        <begin position="51"/>
        <end position="206"/>
    </location>
</feature>
<dbReference type="Proteomes" id="UP000516369">
    <property type="component" value="Chromosome"/>
</dbReference>
<dbReference type="SUPFAM" id="SSF53167">
    <property type="entry name" value="Purine and uridine phosphorylases"/>
    <property type="match status" value="1"/>
</dbReference>
<dbReference type="NCBIfam" id="TIGR03468">
    <property type="entry name" value="HpnG"/>
    <property type="match status" value="1"/>
</dbReference>
<dbReference type="RefSeq" id="WP_190262743.1">
    <property type="nucleotide sequence ID" value="NZ_CP053923.1"/>
</dbReference>
<dbReference type="PANTHER" id="PTHR46832:SF1">
    <property type="entry name" value="5'-METHYLTHIOADENOSINE_S-ADENOSYLHOMOCYSTEINE NUCLEOSIDASE"/>
    <property type="match status" value="1"/>
</dbReference>
<name>A0A7H1N0K2_9PROT</name>
<dbReference type="KEGG" id="dvn:HQ394_07715"/>
<dbReference type="Pfam" id="PF01048">
    <property type="entry name" value="PNP_UDP_1"/>
    <property type="match status" value="1"/>
</dbReference>
<evidence type="ECO:0000313" key="3">
    <source>
        <dbReference type="Proteomes" id="UP000516369"/>
    </source>
</evidence>
<dbReference type="GO" id="GO:0009116">
    <property type="term" value="P:nucleoside metabolic process"/>
    <property type="evidence" value="ECO:0007669"/>
    <property type="project" value="InterPro"/>
</dbReference>
<protein>
    <recommendedName>
        <fullName evidence="1">Nucleoside phosphorylase domain-containing protein</fullName>
    </recommendedName>
</protein>